<dbReference type="GO" id="GO:0043190">
    <property type="term" value="C:ATP-binding cassette (ABC) transporter complex"/>
    <property type="evidence" value="ECO:0007669"/>
    <property type="project" value="InterPro"/>
</dbReference>
<evidence type="ECO:0000256" key="4">
    <source>
        <dbReference type="ARBA" id="ARBA00023136"/>
    </source>
</evidence>
<dbReference type="EMBL" id="JROO01000019">
    <property type="protein sequence ID" value="KIH98816.1"/>
    <property type="molecule type" value="Genomic_DNA"/>
</dbReference>
<feature type="transmembrane region" description="Helical" evidence="6">
    <location>
        <begin position="130"/>
        <end position="154"/>
    </location>
</feature>
<sequence>MKGGYLKLELRRVLREPGTILFVLGFPAAFYVLEVIIFQGQWPEEKAQYEPAAVLMPAMAAWGVLISGMLVGTRVVNERKAGWQRQLRLTPLTSGHYLLGKAAVGMAVAVPPPFVVALVGALFLDVRLEPTGWLFVTLLVSIGGLPFAVLGLFIGQMGTRENVQQITIIGMLVLAIFGGIFIPLQSLPTWFTYISYVTPSYWLSELGKSGLSGEGVGAQNPVLAGAVLLAWSVVLAAAVIWRYRHDSART</sequence>
<dbReference type="Pfam" id="PF12698">
    <property type="entry name" value="ABC2_membrane_3"/>
    <property type="match status" value="1"/>
</dbReference>
<comment type="subcellular location">
    <subcellularLocation>
        <location evidence="1">Membrane</location>
        <topology evidence="1">Multi-pass membrane protein</topology>
    </subcellularLocation>
</comment>
<accession>A0A0C2JBM7</accession>
<dbReference type="RefSeq" id="WP_040273066.1">
    <property type="nucleotide sequence ID" value="NZ_JROO01000019.1"/>
</dbReference>
<evidence type="ECO:0000256" key="6">
    <source>
        <dbReference type="SAM" id="Phobius"/>
    </source>
</evidence>
<dbReference type="OrthoDB" id="9786643at2"/>
<proteinExistence type="predicted"/>
<evidence type="ECO:0000256" key="2">
    <source>
        <dbReference type="ARBA" id="ARBA00022692"/>
    </source>
</evidence>
<evidence type="ECO:0000259" key="7">
    <source>
        <dbReference type="Pfam" id="PF12698"/>
    </source>
</evidence>
<dbReference type="InterPro" id="IPR000412">
    <property type="entry name" value="ABC_2_transport"/>
</dbReference>
<keyword evidence="4 6" id="KW-0472">Membrane</keyword>
<dbReference type="GO" id="GO:0046677">
    <property type="term" value="P:response to antibiotic"/>
    <property type="evidence" value="ECO:0007669"/>
    <property type="project" value="UniProtKB-KW"/>
</dbReference>
<feature type="transmembrane region" description="Helical" evidence="6">
    <location>
        <begin position="97"/>
        <end position="124"/>
    </location>
</feature>
<keyword evidence="3 6" id="KW-1133">Transmembrane helix</keyword>
<organism evidence="8 9">
    <name type="scientific">Streptomonospora alba</name>
    <dbReference type="NCBI Taxonomy" id="183763"/>
    <lineage>
        <taxon>Bacteria</taxon>
        <taxon>Bacillati</taxon>
        <taxon>Actinomycetota</taxon>
        <taxon>Actinomycetes</taxon>
        <taxon>Streptosporangiales</taxon>
        <taxon>Nocardiopsidaceae</taxon>
        <taxon>Streptomonospora</taxon>
    </lineage>
</organism>
<feature type="transmembrane region" description="Helical" evidence="6">
    <location>
        <begin position="20"/>
        <end position="42"/>
    </location>
</feature>
<dbReference type="AlphaFoldDB" id="A0A0C2JBM7"/>
<feature type="transmembrane region" description="Helical" evidence="6">
    <location>
        <begin position="166"/>
        <end position="184"/>
    </location>
</feature>
<feature type="transmembrane region" description="Helical" evidence="6">
    <location>
        <begin position="54"/>
        <end position="76"/>
    </location>
</feature>
<comment type="caution">
    <text evidence="8">The sequence shown here is derived from an EMBL/GenBank/DDBJ whole genome shotgun (WGS) entry which is preliminary data.</text>
</comment>
<evidence type="ECO:0000256" key="3">
    <source>
        <dbReference type="ARBA" id="ARBA00022989"/>
    </source>
</evidence>
<dbReference type="STRING" id="183763.LP52_11175"/>
<keyword evidence="9" id="KW-1185">Reference proteome</keyword>
<reference evidence="9" key="1">
    <citation type="journal article" date="2015" name="Chem. Biol.">
        <title>Structure, bioactivity, and resistance mechanism of streptomonomicin, an unusual lasso Peptide from an understudied halophilic actinomycete.</title>
        <authorList>
            <person name="Metelev M."/>
            <person name="Tietz J.I."/>
            <person name="Melby J.O."/>
            <person name="Blair P.M."/>
            <person name="Zhu L."/>
            <person name="Livnat I."/>
            <person name="Severinov K."/>
            <person name="Mitchell D.A."/>
        </authorList>
    </citation>
    <scope>NUCLEOTIDE SEQUENCE [LARGE SCALE GENOMIC DNA]</scope>
    <source>
        <strain evidence="9">YIM 90003</strain>
    </source>
</reference>
<dbReference type="PIRSF" id="PIRSF006648">
    <property type="entry name" value="DrrB"/>
    <property type="match status" value="1"/>
</dbReference>
<dbReference type="InterPro" id="IPR013525">
    <property type="entry name" value="ABC2_TM"/>
</dbReference>
<name>A0A0C2JBM7_9ACTN</name>
<keyword evidence="5" id="KW-0046">Antibiotic resistance</keyword>
<keyword evidence="2 6" id="KW-0812">Transmembrane</keyword>
<evidence type="ECO:0000313" key="9">
    <source>
        <dbReference type="Proteomes" id="UP000031675"/>
    </source>
</evidence>
<gene>
    <name evidence="8" type="ORF">LP52_11175</name>
</gene>
<evidence type="ECO:0000256" key="5">
    <source>
        <dbReference type="ARBA" id="ARBA00023251"/>
    </source>
</evidence>
<protein>
    <recommendedName>
        <fullName evidence="7">ABC-2 type transporter transmembrane domain-containing protein</fullName>
    </recommendedName>
</protein>
<feature type="transmembrane region" description="Helical" evidence="6">
    <location>
        <begin position="222"/>
        <end position="241"/>
    </location>
</feature>
<dbReference type="Proteomes" id="UP000031675">
    <property type="component" value="Unassembled WGS sequence"/>
</dbReference>
<dbReference type="PANTHER" id="PTHR43229:SF3">
    <property type="entry name" value="ABC-TYPE MULTIDRUG TRANSPORT SYSTEM, PERMEASE COMPONENT"/>
    <property type="match status" value="1"/>
</dbReference>
<evidence type="ECO:0000256" key="1">
    <source>
        <dbReference type="ARBA" id="ARBA00004141"/>
    </source>
</evidence>
<dbReference type="PANTHER" id="PTHR43229">
    <property type="entry name" value="NODULATION PROTEIN J"/>
    <property type="match status" value="1"/>
</dbReference>
<dbReference type="InterPro" id="IPR051784">
    <property type="entry name" value="Nod_factor_ABC_transporter"/>
</dbReference>
<dbReference type="GO" id="GO:0140359">
    <property type="term" value="F:ABC-type transporter activity"/>
    <property type="evidence" value="ECO:0007669"/>
    <property type="project" value="InterPro"/>
</dbReference>
<evidence type="ECO:0000313" key="8">
    <source>
        <dbReference type="EMBL" id="KIH98816.1"/>
    </source>
</evidence>
<feature type="domain" description="ABC-2 type transporter transmembrane" evidence="7">
    <location>
        <begin position="54"/>
        <end position="222"/>
    </location>
</feature>